<keyword evidence="5" id="KW-0472">Membrane</keyword>
<dbReference type="SUPFAM" id="SSF50129">
    <property type="entry name" value="GroES-like"/>
    <property type="match status" value="1"/>
</dbReference>
<accession>A0A2W1NS64</accession>
<dbReference type="Pfam" id="PF00107">
    <property type="entry name" value="ADH_zinc_N"/>
    <property type="match status" value="1"/>
</dbReference>
<comment type="similarity">
    <text evidence="4">Belongs to the zinc-containing alcohol dehydrogenase family.</text>
</comment>
<evidence type="ECO:0000313" key="8">
    <source>
        <dbReference type="Proteomes" id="UP000214746"/>
    </source>
</evidence>
<dbReference type="PROSITE" id="PS00059">
    <property type="entry name" value="ADH_ZINC"/>
    <property type="match status" value="1"/>
</dbReference>
<dbReference type="SUPFAM" id="SSF51735">
    <property type="entry name" value="NAD(P)-binding Rossmann-fold domains"/>
    <property type="match status" value="1"/>
</dbReference>
<organism evidence="7 8">
    <name type="scientific">Paenibacillus xerothermodurans</name>
    <dbReference type="NCBI Taxonomy" id="1977292"/>
    <lineage>
        <taxon>Bacteria</taxon>
        <taxon>Bacillati</taxon>
        <taxon>Bacillota</taxon>
        <taxon>Bacilli</taxon>
        <taxon>Bacillales</taxon>
        <taxon>Paenibacillaceae</taxon>
        <taxon>Paenibacillus</taxon>
    </lineage>
</organism>
<dbReference type="GO" id="GO:0016491">
    <property type="term" value="F:oxidoreductase activity"/>
    <property type="evidence" value="ECO:0007669"/>
    <property type="project" value="UniProtKB-KW"/>
</dbReference>
<dbReference type="InterPro" id="IPR011032">
    <property type="entry name" value="GroES-like_sf"/>
</dbReference>
<gene>
    <name evidence="7" type="ORF">CBW46_012575</name>
</gene>
<feature type="domain" description="Enoyl reductase (ER)" evidence="6">
    <location>
        <begin position="8"/>
        <end position="337"/>
    </location>
</feature>
<evidence type="ECO:0000256" key="5">
    <source>
        <dbReference type="SAM" id="Phobius"/>
    </source>
</evidence>
<evidence type="ECO:0000256" key="3">
    <source>
        <dbReference type="ARBA" id="ARBA00023002"/>
    </source>
</evidence>
<evidence type="ECO:0000313" key="7">
    <source>
        <dbReference type="EMBL" id="PZE20596.1"/>
    </source>
</evidence>
<dbReference type="InterPro" id="IPR036291">
    <property type="entry name" value="NAD(P)-bd_dom_sf"/>
</dbReference>
<dbReference type="Gene3D" id="3.90.180.10">
    <property type="entry name" value="Medium-chain alcohol dehydrogenases, catalytic domain"/>
    <property type="match status" value="1"/>
</dbReference>
<comment type="caution">
    <text evidence="7">The sequence shown here is derived from an EMBL/GenBank/DDBJ whole genome shotgun (WGS) entry which is preliminary data.</text>
</comment>
<keyword evidence="8" id="KW-1185">Reference proteome</keyword>
<dbReference type="EMBL" id="NHRJ02000006">
    <property type="protein sequence ID" value="PZE20596.1"/>
    <property type="molecule type" value="Genomic_DNA"/>
</dbReference>
<protein>
    <submittedName>
        <fullName evidence="7">Galactitol-1-phosphate 5-dehydrogenase</fullName>
    </submittedName>
</protein>
<dbReference type="InterPro" id="IPR013149">
    <property type="entry name" value="ADH-like_C"/>
</dbReference>
<keyword evidence="5" id="KW-0812">Transmembrane</keyword>
<evidence type="ECO:0000256" key="1">
    <source>
        <dbReference type="ARBA" id="ARBA00022723"/>
    </source>
</evidence>
<feature type="transmembrane region" description="Helical" evidence="5">
    <location>
        <begin position="161"/>
        <end position="181"/>
    </location>
</feature>
<reference evidence="7" key="1">
    <citation type="submission" date="2018-06" db="EMBL/GenBank/DDBJ databases">
        <title>Paenibacillus xerothermodurans sp. nov. an extremely dry heat resistant spore forming bacterium isolated from the soil of Cape Canaveral, Florida.</title>
        <authorList>
            <person name="Seuylemezian A."/>
            <person name="Kaur N."/>
            <person name="Patil P."/>
            <person name="Patil P."/>
            <person name="Mayilraj S."/>
            <person name="Vaishampayan P."/>
        </authorList>
    </citation>
    <scope>NUCLEOTIDE SEQUENCE [LARGE SCALE GENOMIC DNA]</scope>
    <source>
        <strain evidence="7">ATCC 27380</strain>
    </source>
</reference>
<sequence>MHNLVWTGPKMMEMKEAEVPAVGDNELLVKVEAVGICGSEIEGYLGHNSLRVPPLVMGHEFSGTVTEVGGQVQGLMRGQRVVVNPLLSCGSCNQCRKGLVQLCSQRAIVGIHRPGAFAQFVSVPASSVHVVPDELDFFRASLTEPLACSLRAARRAMERHPFANVVIFGAGTIGLLAFLVAQTLGASRIIVVDSNEARLATPQQLGAFATINPKEPNFIDKVKQWGGASGTDVVIDAAGFQPTRDAAVQIVNPGGTIMNIGLGIDHTQIPINVCIRSEISILGSFSYDAQDFHDALELLKSGKIDPTQWSEIRPLYEGNQAFQDLVNGRVAQAKIFLTPNN</sequence>
<dbReference type="InterPro" id="IPR020843">
    <property type="entry name" value="ER"/>
</dbReference>
<dbReference type="Gene3D" id="3.40.50.720">
    <property type="entry name" value="NAD(P)-binding Rossmann-like Domain"/>
    <property type="match status" value="1"/>
</dbReference>
<proteinExistence type="inferred from homology"/>
<dbReference type="Proteomes" id="UP000214746">
    <property type="component" value="Unassembled WGS sequence"/>
</dbReference>
<dbReference type="AlphaFoldDB" id="A0A2W1NS64"/>
<dbReference type="InterPro" id="IPR002328">
    <property type="entry name" value="ADH_Zn_CS"/>
</dbReference>
<dbReference type="OrthoDB" id="9777057at2"/>
<dbReference type="RefSeq" id="WP_089200349.1">
    <property type="nucleotide sequence ID" value="NZ_NHRJ02000006.1"/>
</dbReference>
<keyword evidence="1 4" id="KW-0479">Metal-binding</keyword>
<dbReference type="SMART" id="SM00829">
    <property type="entry name" value="PKS_ER"/>
    <property type="match status" value="1"/>
</dbReference>
<evidence type="ECO:0000256" key="2">
    <source>
        <dbReference type="ARBA" id="ARBA00022833"/>
    </source>
</evidence>
<evidence type="ECO:0000259" key="6">
    <source>
        <dbReference type="SMART" id="SM00829"/>
    </source>
</evidence>
<comment type="cofactor">
    <cofactor evidence="4">
        <name>Zn(2+)</name>
        <dbReference type="ChEBI" id="CHEBI:29105"/>
    </cofactor>
</comment>
<dbReference type="CDD" id="cd08236">
    <property type="entry name" value="sugar_DH"/>
    <property type="match status" value="1"/>
</dbReference>
<dbReference type="InterPro" id="IPR013154">
    <property type="entry name" value="ADH-like_N"/>
</dbReference>
<dbReference type="Pfam" id="PF08240">
    <property type="entry name" value="ADH_N"/>
    <property type="match status" value="1"/>
</dbReference>
<dbReference type="PANTHER" id="PTHR43401">
    <property type="entry name" value="L-THREONINE 3-DEHYDROGENASE"/>
    <property type="match status" value="1"/>
</dbReference>
<dbReference type="PANTHER" id="PTHR43401:SF2">
    <property type="entry name" value="L-THREONINE 3-DEHYDROGENASE"/>
    <property type="match status" value="1"/>
</dbReference>
<evidence type="ECO:0000256" key="4">
    <source>
        <dbReference type="RuleBase" id="RU361277"/>
    </source>
</evidence>
<keyword evidence="5" id="KW-1133">Transmembrane helix</keyword>
<keyword evidence="2 4" id="KW-0862">Zinc</keyword>
<name>A0A2W1NS64_PAEXE</name>
<keyword evidence="3" id="KW-0560">Oxidoreductase</keyword>
<dbReference type="InterPro" id="IPR050129">
    <property type="entry name" value="Zn_alcohol_dh"/>
</dbReference>
<dbReference type="GO" id="GO:0008270">
    <property type="term" value="F:zinc ion binding"/>
    <property type="evidence" value="ECO:0007669"/>
    <property type="project" value="InterPro"/>
</dbReference>